<name>K9EQC6_9LACT</name>
<evidence type="ECO:0000259" key="3">
    <source>
        <dbReference type="Pfam" id="PF19295"/>
    </source>
</evidence>
<dbReference type="NCBIfam" id="TIGR01981">
    <property type="entry name" value="sufD"/>
    <property type="match status" value="1"/>
</dbReference>
<feature type="domain" description="SUF system FeS cluster assembly SufBD N-terminal" evidence="3">
    <location>
        <begin position="77"/>
        <end position="166"/>
    </location>
</feature>
<protein>
    <submittedName>
        <fullName evidence="4">FeS assembly protein SufD</fullName>
    </submittedName>
</protein>
<dbReference type="InterPro" id="IPR000825">
    <property type="entry name" value="SUF_FeS_clus_asmbl_SufBD_core"/>
</dbReference>
<gene>
    <name evidence="4" type="ORF">HMPREF9698_01484</name>
</gene>
<sequence>MADKVESYVSHADAVQAYSKELQEPDWMLQLRLEALDKIDDLQEPRIERLRYNRWPLWQLPNLEAGDKASDIDYTKYVPELHTDNIVVQAGNQSVVEELPQSLKDKGVVFTDIKTALRDYPDLVKEAYMTTALQPDKNKITAFHAAFMNSGLFLYVPKNVVIEDPLEAIFIQDALVQDSYIKHVLVYAGPNSQFDYVERWLTAGDEKTSANIIVEVIAQANAKIRFSSVDLLGQNTTAYFNRIGHVGRDANIDWAIGAMNNGNVIVDLDTDLVGDGSETDLKAVGISWGKQTQVIDSNVVNFGSNSNGNIFQHGVILDRGTLTFNGIGQIHRNAKDANAQQESRVLMLSEKARGDANPILLIDEFEVEAGHAASIGRVDPNELYYLMSRGIPKAEAERLVIRGFLGAVISAIPSKVVREELIDTIERKLLSR</sequence>
<dbReference type="RefSeq" id="WP_003778620.1">
    <property type="nucleotide sequence ID" value="NZ_JH992960.1"/>
</dbReference>
<dbReference type="PANTHER" id="PTHR43575">
    <property type="entry name" value="PROTEIN ABCI7, CHLOROPLASTIC"/>
    <property type="match status" value="1"/>
</dbReference>
<accession>K9EQC6</accession>
<proteinExistence type="inferred from homology"/>
<organism evidence="4 5">
    <name type="scientific">Alloiococcus otitis ATCC 51267</name>
    <dbReference type="NCBI Taxonomy" id="883081"/>
    <lineage>
        <taxon>Bacteria</taxon>
        <taxon>Bacillati</taxon>
        <taxon>Bacillota</taxon>
        <taxon>Bacilli</taxon>
        <taxon>Lactobacillales</taxon>
        <taxon>Carnobacteriaceae</taxon>
        <taxon>Alloiococcus</taxon>
    </lineage>
</organism>
<evidence type="ECO:0000256" key="1">
    <source>
        <dbReference type="ARBA" id="ARBA00043967"/>
    </source>
</evidence>
<evidence type="ECO:0000313" key="5">
    <source>
        <dbReference type="Proteomes" id="UP000009875"/>
    </source>
</evidence>
<dbReference type="PATRIC" id="fig|883081.3.peg.1325"/>
<dbReference type="HOGENOM" id="CLU_026231_3_0_9"/>
<dbReference type="PANTHER" id="PTHR43575:SF1">
    <property type="entry name" value="PROTEIN ABCI7, CHLOROPLASTIC"/>
    <property type="match status" value="1"/>
</dbReference>
<feature type="domain" description="SUF system FeS cluster assembly SufBD core" evidence="2">
    <location>
        <begin position="178"/>
        <end position="404"/>
    </location>
</feature>
<dbReference type="InterPro" id="IPR055346">
    <property type="entry name" value="Fe-S_cluster_assembly_SufBD"/>
</dbReference>
<dbReference type="OrthoDB" id="9803529at2"/>
<dbReference type="SUPFAM" id="SSF101960">
    <property type="entry name" value="Stabilizer of iron transporter SufD"/>
    <property type="match status" value="1"/>
</dbReference>
<dbReference type="STRING" id="883081.HMPREF9698_01484"/>
<evidence type="ECO:0000313" key="4">
    <source>
        <dbReference type="EMBL" id="EKU93142.1"/>
    </source>
</evidence>
<dbReference type="Pfam" id="PF19295">
    <property type="entry name" value="SufBD_N"/>
    <property type="match status" value="1"/>
</dbReference>
<evidence type="ECO:0000259" key="2">
    <source>
        <dbReference type="Pfam" id="PF01458"/>
    </source>
</evidence>
<dbReference type="EMBL" id="AGXA01000024">
    <property type="protein sequence ID" value="EKU93142.1"/>
    <property type="molecule type" value="Genomic_DNA"/>
</dbReference>
<comment type="caution">
    <text evidence="4">The sequence shown here is derived from an EMBL/GenBank/DDBJ whole genome shotgun (WGS) entry which is preliminary data.</text>
</comment>
<dbReference type="GO" id="GO:0016226">
    <property type="term" value="P:iron-sulfur cluster assembly"/>
    <property type="evidence" value="ECO:0007669"/>
    <property type="project" value="InterPro"/>
</dbReference>
<dbReference type="InterPro" id="IPR037284">
    <property type="entry name" value="SUF_FeS_clus_asmbl_SufBD_sf"/>
</dbReference>
<comment type="similarity">
    <text evidence="1">Belongs to the iron-sulfur cluster assembly SufBD family.</text>
</comment>
<dbReference type="InterPro" id="IPR045595">
    <property type="entry name" value="SufBD_N"/>
</dbReference>
<dbReference type="InterPro" id="IPR011542">
    <property type="entry name" value="SUF_FeS_clus_asmbl_SufD"/>
</dbReference>
<dbReference type="Proteomes" id="UP000009875">
    <property type="component" value="Unassembled WGS sequence"/>
</dbReference>
<reference evidence="4 5" key="1">
    <citation type="submission" date="2012-09" db="EMBL/GenBank/DDBJ databases">
        <title>The Genome Sequence of Alloiococcus otitis ATCC 51267.</title>
        <authorList>
            <consortium name="The Broad Institute Genome Sequencing Platform"/>
            <person name="Earl A."/>
            <person name="Ward D."/>
            <person name="Feldgarden M."/>
            <person name="Gevers D."/>
            <person name="Huys G."/>
            <person name="Walker B."/>
            <person name="Young S.K."/>
            <person name="Zeng Q."/>
            <person name="Gargeya S."/>
            <person name="Fitzgerald M."/>
            <person name="Haas B."/>
            <person name="Abouelleil A."/>
            <person name="Alvarado L."/>
            <person name="Arachchi H.M."/>
            <person name="Berlin A.M."/>
            <person name="Chapman S.B."/>
            <person name="Goldberg J."/>
            <person name="Griggs A."/>
            <person name="Gujja S."/>
            <person name="Hansen M."/>
            <person name="Howarth C."/>
            <person name="Imamovic A."/>
            <person name="Larimer J."/>
            <person name="McCowen C."/>
            <person name="Montmayeur A."/>
            <person name="Murphy C."/>
            <person name="Neiman D."/>
            <person name="Pearson M."/>
            <person name="Priest M."/>
            <person name="Roberts A."/>
            <person name="Saif S."/>
            <person name="Shea T."/>
            <person name="Sisk P."/>
            <person name="Sykes S."/>
            <person name="Wortman J."/>
            <person name="Nusbaum C."/>
            <person name="Birren B."/>
        </authorList>
    </citation>
    <scope>NUCLEOTIDE SEQUENCE [LARGE SCALE GENOMIC DNA]</scope>
    <source>
        <strain evidence="4 5">ATCC 51267</strain>
    </source>
</reference>
<dbReference type="eggNOG" id="COG0719">
    <property type="taxonomic scope" value="Bacteria"/>
</dbReference>
<dbReference type="AlphaFoldDB" id="K9EQC6"/>
<dbReference type="Pfam" id="PF01458">
    <property type="entry name" value="SUFBD_core"/>
    <property type="match status" value="1"/>
</dbReference>
<keyword evidence="5" id="KW-1185">Reference proteome</keyword>